<reference evidence="2 4" key="1">
    <citation type="journal article" date="2020" name="Microorganisms">
        <title>Simultaneous Genome Sequencing of Prosthecochloris ethylica and Desulfuromonas acetoxidans within a Syntrophic Mixture Reveals Unique Pili and Protein Interactions.</title>
        <authorList>
            <person name="Kyndt J.A."/>
            <person name="Van Beeumen J.J."/>
            <person name="Meyer T.E."/>
        </authorList>
    </citation>
    <scope>NUCLEOTIDE SEQUENCE [LARGE SCALE GENOMIC DNA]</scope>
    <source>
        <strain evidence="2 4">N3</strain>
    </source>
</reference>
<evidence type="ECO:0000313" key="3">
    <source>
        <dbReference type="EMBL" id="MBF0637440.1"/>
    </source>
</evidence>
<keyword evidence="1" id="KW-0175">Coiled coil</keyword>
<dbReference type="EMBL" id="JADGII010000008">
    <property type="protein sequence ID" value="MBF0636760.1"/>
    <property type="molecule type" value="Genomic_DNA"/>
</dbReference>
<dbReference type="PANTHER" id="PTHR33215">
    <property type="entry name" value="PROTEIN DISTAL ANTENNA"/>
    <property type="match status" value="1"/>
</dbReference>
<dbReference type="EMBL" id="JADGII010000021">
    <property type="protein sequence ID" value="MBF0637440.1"/>
    <property type="molecule type" value="Genomic_DNA"/>
</dbReference>
<dbReference type="InterPro" id="IPR051839">
    <property type="entry name" value="RD_transcriptional_regulator"/>
</dbReference>
<evidence type="ECO:0000313" key="4">
    <source>
        <dbReference type="Proteomes" id="UP000619838"/>
    </source>
</evidence>
<sequence>MRRKYSKEFKQDAVNLALKGEKPVTEIASDLGIRPDLLYRWKYEHQKHQQVAFPGSGKLKDAQEEKIRQLERELQLVKEERAILKKAFAVFTKTP</sequence>
<evidence type="ECO:0000256" key="1">
    <source>
        <dbReference type="SAM" id="Coils"/>
    </source>
</evidence>
<proteinExistence type="predicted"/>
<dbReference type="PANTHER" id="PTHR33215:SF13">
    <property type="entry name" value="PROTEIN DISTAL ANTENNA"/>
    <property type="match status" value="1"/>
</dbReference>
<dbReference type="Pfam" id="PF01527">
    <property type="entry name" value="HTH_Tnp_1"/>
    <property type="match status" value="1"/>
</dbReference>
<reference evidence="2" key="2">
    <citation type="submission" date="2020-10" db="EMBL/GenBank/DDBJ databases">
        <authorList>
            <person name="Kyndt J.A."/>
            <person name="Meyer T.E."/>
        </authorList>
    </citation>
    <scope>NUCLEOTIDE SEQUENCE</scope>
    <source>
        <strain evidence="2">N3</strain>
    </source>
</reference>
<accession>A0ABR9XSG6</accession>
<comment type="caution">
    <text evidence="2">The sequence shown here is derived from an EMBL/GenBank/DDBJ whole genome shotgun (WGS) entry which is preliminary data.</text>
</comment>
<dbReference type="Proteomes" id="UP000619838">
    <property type="component" value="Unassembled WGS sequence"/>
</dbReference>
<keyword evidence="4" id="KW-1185">Reference proteome</keyword>
<organism evidence="2 4">
    <name type="scientific">Prosthecochloris ethylica</name>
    <dbReference type="NCBI Taxonomy" id="2743976"/>
    <lineage>
        <taxon>Bacteria</taxon>
        <taxon>Pseudomonadati</taxon>
        <taxon>Chlorobiota</taxon>
        <taxon>Chlorobiia</taxon>
        <taxon>Chlorobiales</taxon>
        <taxon>Chlorobiaceae</taxon>
        <taxon>Prosthecochloris</taxon>
    </lineage>
</organism>
<dbReference type="InterPro" id="IPR009057">
    <property type="entry name" value="Homeodomain-like_sf"/>
</dbReference>
<name>A0ABR9XSG6_9CHLB</name>
<evidence type="ECO:0000313" key="2">
    <source>
        <dbReference type="EMBL" id="MBF0636760.1"/>
    </source>
</evidence>
<dbReference type="SUPFAM" id="SSF46689">
    <property type="entry name" value="Homeodomain-like"/>
    <property type="match status" value="1"/>
</dbReference>
<gene>
    <name evidence="2" type="ORF">INT08_06170</name>
    <name evidence="3" type="ORF">INT08_09705</name>
</gene>
<dbReference type="InterPro" id="IPR002514">
    <property type="entry name" value="Transposase_8"/>
</dbReference>
<dbReference type="Gene3D" id="1.10.10.60">
    <property type="entry name" value="Homeodomain-like"/>
    <property type="match status" value="1"/>
</dbReference>
<protein>
    <submittedName>
        <fullName evidence="2">Transposase</fullName>
    </submittedName>
</protein>
<feature type="coiled-coil region" evidence="1">
    <location>
        <begin position="60"/>
        <end position="87"/>
    </location>
</feature>